<proteinExistence type="predicted"/>
<dbReference type="Proteomes" id="UP000530670">
    <property type="component" value="Unassembled WGS sequence"/>
</dbReference>
<dbReference type="RefSeq" id="XP_037200374.1">
    <property type="nucleotide sequence ID" value="XM_037345621.1"/>
</dbReference>
<evidence type="ECO:0000313" key="2">
    <source>
        <dbReference type="Proteomes" id="UP000530670"/>
    </source>
</evidence>
<keyword evidence="2" id="KW-1185">Reference proteome</keyword>
<gene>
    <name evidence="1" type="ORF">FTJAE_12562</name>
</gene>
<accession>A0A8H5VDW0</accession>
<organism evidence="1 2">
    <name type="scientific">Fusarium tjaetaba</name>
    <dbReference type="NCBI Taxonomy" id="1567544"/>
    <lineage>
        <taxon>Eukaryota</taxon>
        <taxon>Fungi</taxon>
        <taxon>Dikarya</taxon>
        <taxon>Ascomycota</taxon>
        <taxon>Pezizomycotina</taxon>
        <taxon>Sordariomycetes</taxon>
        <taxon>Hypocreomycetidae</taxon>
        <taxon>Hypocreales</taxon>
        <taxon>Nectriaceae</taxon>
        <taxon>Fusarium</taxon>
        <taxon>Fusarium fujikuroi species complex</taxon>
    </lineage>
</organism>
<evidence type="ECO:0000313" key="1">
    <source>
        <dbReference type="EMBL" id="KAF5617614.1"/>
    </source>
</evidence>
<dbReference type="EMBL" id="JAAQRI010000347">
    <property type="protein sequence ID" value="KAF5617614.1"/>
    <property type="molecule type" value="Genomic_DNA"/>
</dbReference>
<protein>
    <submittedName>
        <fullName evidence="1">Uncharacterized protein</fullName>
    </submittedName>
</protein>
<reference evidence="1 2" key="1">
    <citation type="submission" date="2020-05" db="EMBL/GenBank/DDBJ databases">
        <title>Identification and distribution of gene clusters putatively required for synthesis of sphingolipid metabolism inhibitors in phylogenetically diverse species of the filamentous fungus Fusarium.</title>
        <authorList>
            <person name="Kim H.-S."/>
            <person name="Busman M."/>
            <person name="Brown D.W."/>
            <person name="Divon H."/>
            <person name="Uhlig S."/>
            <person name="Proctor R.H."/>
        </authorList>
    </citation>
    <scope>NUCLEOTIDE SEQUENCE [LARGE SCALE GENOMIC DNA]</scope>
    <source>
        <strain evidence="1 2">NRRL 66243</strain>
    </source>
</reference>
<dbReference type="GeneID" id="59297891"/>
<name>A0A8H5VDW0_9HYPO</name>
<dbReference type="AlphaFoldDB" id="A0A8H5VDW0"/>
<sequence>MGTRLRNVNLLQAIRPDKLEHSLPPTEISISGAAVLLCIEGFRTSHPFSSFPPSVKTSSPKPIDKARKRTIPTDLLLALLKSALPLFPEDYHIRHPERGYFPELLPVNEAYERTIPTDLLLALLKGALPLFPGLKIVIISAPRRTIPTGTIEACPTTLSWSEDSHHIRHPEGGCFPELLPIEEAHKRIIPTDLLLAQLEYGVCLTTFP</sequence>
<comment type="caution">
    <text evidence="1">The sequence shown here is derived from an EMBL/GenBank/DDBJ whole genome shotgun (WGS) entry which is preliminary data.</text>
</comment>